<feature type="domain" description="ABC transmembrane type-2" evidence="12">
    <location>
        <begin position="31"/>
        <end position="255"/>
    </location>
</feature>
<feature type="transmembrane region" description="Helical" evidence="11">
    <location>
        <begin position="175"/>
        <end position="194"/>
    </location>
</feature>
<evidence type="ECO:0000256" key="11">
    <source>
        <dbReference type="RuleBase" id="RU361157"/>
    </source>
</evidence>
<keyword evidence="8 11" id="KW-1133">Transmembrane helix</keyword>
<dbReference type="STRING" id="57664.SAMN05661003_10741"/>
<evidence type="ECO:0000256" key="4">
    <source>
        <dbReference type="ARBA" id="ARBA00022475"/>
    </source>
</evidence>
<comment type="similarity">
    <text evidence="2 11">Belongs to the ABC-2 integral membrane protein family.</text>
</comment>
<evidence type="ECO:0000256" key="1">
    <source>
        <dbReference type="ARBA" id="ARBA00004651"/>
    </source>
</evidence>
<dbReference type="GO" id="GO:0015920">
    <property type="term" value="P:lipopolysaccharide transport"/>
    <property type="evidence" value="ECO:0007669"/>
    <property type="project" value="TreeGrafter"/>
</dbReference>
<keyword evidence="5" id="KW-0762">Sugar transport</keyword>
<dbReference type="GO" id="GO:0015774">
    <property type="term" value="P:polysaccharide transport"/>
    <property type="evidence" value="ECO:0007669"/>
    <property type="project" value="UniProtKB-KW"/>
</dbReference>
<dbReference type="Pfam" id="PF01061">
    <property type="entry name" value="ABC2_membrane"/>
    <property type="match status" value="1"/>
</dbReference>
<dbReference type="InterPro" id="IPR000412">
    <property type="entry name" value="ABC_2_transport"/>
</dbReference>
<keyword evidence="10 11" id="KW-0472">Membrane</keyword>
<comment type="subcellular location">
    <subcellularLocation>
        <location evidence="1 11">Cell membrane</location>
        <topology evidence="1 11">Multi-pass membrane protein</topology>
    </subcellularLocation>
</comment>
<keyword evidence="3 11" id="KW-0813">Transport</keyword>
<dbReference type="PROSITE" id="PS51012">
    <property type="entry name" value="ABC_TM2"/>
    <property type="match status" value="1"/>
</dbReference>
<keyword evidence="6 11" id="KW-0812">Transmembrane</keyword>
<dbReference type="GO" id="GO:0140359">
    <property type="term" value="F:ABC-type transporter activity"/>
    <property type="evidence" value="ECO:0007669"/>
    <property type="project" value="InterPro"/>
</dbReference>
<dbReference type="InterPro" id="IPR013525">
    <property type="entry name" value="ABC2_TM"/>
</dbReference>
<dbReference type="InterPro" id="IPR047817">
    <property type="entry name" value="ABC2_TM_bact-type"/>
</dbReference>
<keyword evidence="14" id="KW-1185">Reference proteome</keyword>
<keyword evidence="4 11" id="KW-1003">Cell membrane</keyword>
<gene>
    <name evidence="13" type="ORF">SAMN05661003_10741</name>
</gene>
<feature type="transmembrane region" description="Helical" evidence="11">
    <location>
        <begin position="234"/>
        <end position="252"/>
    </location>
</feature>
<accession>A0A1G7BTC3</accession>
<organism evidence="13 14">
    <name type="scientific">Desulfuromonas thiophila</name>
    <dbReference type="NCBI Taxonomy" id="57664"/>
    <lineage>
        <taxon>Bacteria</taxon>
        <taxon>Pseudomonadati</taxon>
        <taxon>Thermodesulfobacteriota</taxon>
        <taxon>Desulfuromonadia</taxon>
        <taxon>Desulfuromonadales</taxon>
        <taxon>Desulfuromonadaceae</taxon>
        <taxon>Desulfuromonas</taxon>
    </lineage>
</organism>
<dbReference type="Proteomes" id="UP000243205">
    <property type="component" value="Unassembled WGS sequence"/>
</dbReference>
<dbReference type="GO" id="GO:0043190">
    <property type="term" value="C:ATP-binding cassette (ABC) transporter complex"/>
    <property type="evidence" value="ECO:0007669"/>
    <property type="project" value="InterPro"/>
</dbReference>
<name>A0A1G7BTC3_9BACT</name>
<evidence type="ECO:0000313" key="14">
    <source>
        <dbReference type="Proteomes" id="UP000243205"/>
    </source>
</evidence>
<dbReference type="PANTHER" id="PTHR30413">
    <property type="entry name" value="INNER MEMBRANE TRANSPORT PERMEASE"/>
    <property type="match status" value="1"/>
</dbReference>
<evidence type="ECO:0000256" key="8">
    <source>
        <dbReference type="ARBA" id="ARBA00022989"/>
    </source>
</evidence>
<evidence type="ECO:0000256" key="6">
    <source>
        <dbReference type="ARBA" id="ARBA00022692"/>
    </source>
</evidence>
<evidence type="ECO:0000256" key="3">
    <source>
        <dbReference type="ARBA" id="ARBA00022448"/>
    </source>
</evidence>
<feature type="transmembrane region" description="Helical" evidence="11">
    <location>
        <begin position="142"/>
        <end position="168"/>
    </location>
</feature>
<sequence length="263" mass="29586">MNLVRALWQYRQFVFGSVKREFQLKYRNSMLGAAWTLLQPLAMILVYALIFSRVMQARLPGVDGPFAYSIYLCAGILAWGMFAEILGRAQNIFLEQAGLIKKVNFPRMTLPLIVIFSALVNFLIVFGLFLVFLLVVGQFPGWVILSLFPVLFIQILVAIGLGMIAGVLNVFFRDVGQLIVIVLQFWFWLTPIVYPASILPASLRSLLAYNPMAGLIAAWQGVLVTAVSPQWFSLLYPALLGLVLCAFGFHLFRRRSAEMVDEL</sequence>
<dbReference type="EMBL" id="FNAQ01000007">
    <property type="protein sequence ID" value="SDE30358.1"/>
    <property type="molecule type" value="Genomic_DNA"/>
</dbReference>
<protein>
    <recommendedName>
        <fullName evidence="11">Transport permease protein</fullName>
    </recommendedName>
</protein>
<proteinExistence type="inferred from homology"/>
<reference evidence="14" key="1">
    <citation type="submission" date="2016-10" db="EMBL/GenBank/DDBJ databases">
        <authorList>
            <person name="Varghese N."/>
            <person name="Submissions S."/>
        </authorList>
    </citation>
    <scope>NUCLEOTIDE SEQUENCE [LARGE SCALE GENOMIC DNA]</scope>
    <source>
        <strain evidence="14">DSM 8987</strain>
    </source>
</reference>
<evidence type="ECO:0000256" key="5">
    <source>
        <dbReference type="ARBA" id="ARBA00022597"/>
    </source>
</evidence>
<dbReference type="AlphaFoldDB" id="A0A1G7BTC3"/>
<feature type="transmembrane region" description="Helical" evidence="11">
    <location>
        <begin position="108"/>
        <end position="136"/>
    </location>
</feature>
<evidence type="ECO:0000256" key="9">
    <source>
        <dbReference type="ARBA" id="ARBA00023047"/>
    </source>
</evidence>
<dbReference type="PANTHER" id="PTHR30413:SF10">
    <property type="entry name" value="CAPSULE POLYSACCHARIDE EXPORT INNER-MEMBRANE PROTEIN CTRC"/>
    <property type="match status" value="1"/>
</dbReference>
<evidence type="ECO:0000256" key="7">
    <source>
        <dbReference type="ARBA" id="ARBA00022903"/>
    </source>
</evidence>
<keyword evidence="9" id="KW-0625">Polysaccharide transport</keyword>
<evidence type="ECO:0000256" key="2">
    <source>
        <dbReference type="ARBA" id="ARBA00007783"/>
    </source>
</evidence>
<evidence type="ECO:0000313" key="13">
    <source>
        <dbReference type="EMBL" id="SDE30358.1"/>
    </source>
</evidence>
<feature type="transmembrane region" description="Helical" evidence="11">
    <location>
        <begin position="30"/>
        <end position="54"/>
    </location>
</feature>
<feature type="transmembrane region" description="Helical" evidence="11">
    <location>
        <begin position="66"/>
        <end position="87"/>
    </location>
</feature>
<evidence type="ECO:0000259" key="12">
    <source>
        <dbReference type="PROSITE" id="PS51012"/>
    </source>
</evidence>
<dbReference type="PRINTS" id="PR00164">
    <property type="entry name" value="ABC2TRNSPORT"/>
</dbReference>
<keyword evidence="7" id="KW-0972">Capsule biogenesis/degradation</keyword>
<evidence type="ECO:0000256" key="10">
    <source>
        <dbReference type="ARBA" id="ARBA00023136"/>
    </source>
</evidence>